<dbReference type="GeneTree" id="ENSGT00940000158315"/>
<dbReference type="Gene3D" id="3.40.390.10">
    <property type="entry name" value="Collagenase (Catalytic Domain)"/>
    <property type="match status" value="1"/>
</dbReference>
<accession>S4RE85</accession>
<keyword evidence="1" id="KW-0378">Hydrolase</keyword>
<keyword evidence="1" id="KW-0482">Metalloprotease</keyword>
<dbReference type="Pfam" id="PF01471">
    <property type="entry name" value="PG_binding_1"/>
    <property type="match status" value="1"/>
</dbReference>
<reference evidence="4" key="2">
    <citation type="submission" date="2025-09" db="UniProtKB">
        <authorList>
            <consortium name="Ensembl"/>
        </authorList>
    </citation>
    <scope>IDENTIFICATION</scope>
</reference>
<dbReference type="GO" id="GO:0030574">
    <property type="term" value="P:collagen catabolic process"/>
    <property type="evidence" value="ECO:0007669"/>
    <property type="project" value="TreeGrafter"/>
</dbReference>
<dbReference type="HOGENOM" id="CLU_150397_0_0_1"/>
<dbReference type="GO" id="GO:0005615">
    <property type="term" value="C:extracellular space"/>
    <property type="evidence" value="ECO:0007669"/>
    <property type="project" value="TreeGrafter"/>
</dbReference>
<reference evidence="4" key="1">
    <citation type="submission" date="2025-08" db="UniProtKB">
        <authorList>
            <consortium name="Ensembl"/>
        </authorList>
    </citation>
    <scope>IDENTIFICATION</scope>
</reference>
<dbReference type="InterPro" id="IPR036365">
    <property type="entry name" value="PGBD-like_sf"/>
</dbReference>
<proteinExistence type="predicted"/>
<dbReference type="PANTHER" id="PTHR10201:SF331">
    <property type="entry name" value="MATRIX METALLOPROTEINASE-14-LIKE ISOFORM X1"/>
    <property type="match status" value="1"/>
</dbReference>
<dbReference type="GO" id="GO:0004222">
    <property type="term" value="F:metalloendopeptidase activity"/>
    <property type="evidence" value="ECO:0007669"/>
    <property type="project" value="TreeGrafter"/>
</dbReference>
<evidence type="ECO:0000256" key="1">
    <source>
        <dbReference type="ARBA" id="ARBA00023049"/>
    </source>
</evidence>
<name>S4RE85_PETMA</name>
<evidence type="ECO:0000259" key="3">
    <source>
        <dbReference type="Pfam" id="PF01471"/>
    </source>
</evidence>
<dbReference type="InterPro" id="IPR002477">
    <property type="entry name" value="Peptidoglycan-bd-like"/>
</dbReference>
<dbReference type="PANTHER" id="PTHR10201">
    <property type="entry name" value="MATRIX METALLOPROTEINASE"/>
    <property type="match status" value="1"/>
</dbReference>
<dbReference type="InterPro" id="IPR024079">
    <property type="entry name" value="MetalloPept_cat_dom_sf"/>
</dbReference>
<feature type="signal peptide" evidence="2">
    <location>
        <begin position="1"/>
        <end position="27"/>
    </location>
</feature>
<dbReference type="SUPFAM" id="SSF47090">
    <property type="entry name" value="PGBD-like"/>
    <property type="match status" value="1"/>
</dbReference>
<dbReference type="STRING" id="7757.ENSPMAP00000003517"/>
<dbReference type="AlphaFoldDB" id="S4RE85"/>
<organism evidence="4">
    <name type="scientific">Petromyzon marinus</name>
    <name type="common">Sea lamprey</name>
    <dbReference type="NCBI Taxonomy" id="7757"/>
    <lineage>
        <taxon>Eukaryota</taxon>
        <taxon>Metazoa</taxon>
        <taxon>Chordata</taxon>
        <taxon>Craniata</taxon>
        <taxon>Vertebrata</taxon>
        <taxon>Cyclostomata</taxon>
        <taxon>Hyperoartia</taxon>
        <taxon>Petromyzontiformes</taxon>
        <taxon>Petromyzontidae</taxon>
        <taxon>Petromyzon</taxon>
    </lineage>
</organism>
<feature type="domain" description="Peptidoglycan binding-like" evidence="3">
    <location>
        <begin position="26"/>
        <end position="80"/>
    </location>
</feature>
<evidence type="ECO:0000256" key="2">
    <source>
        <dbReference type="SAM" id="SignalP"/>
    </source>
</evidence>
<sequence length="144" mass="16071">HVTCMCLCTLYAPSRLSVCACARACWAQSWLERYGYLPAKGAGLGTYRSAETLSSAVAAMQQLYGIPVTGDMDELTLRWMKRPRCGVPDRISRGGGDAAAAGSTRRRKRFAVNGLKWSHRHITYNIHNYTPKVGEYETRQAIRQ</sequence>
<dbReference type="Ensembl" id="ENSPMAT00000003532.1">
    <property type="protein sequence ID" value="ENSPMAP00000003517.1"/>
    <property type="gene ID" value="ENSPMAG00000003228.1"/>
</dbReference>
<keyword evidence="1" id="KW-0645">Protease</keyword>
<protein>
    <recommendedName>
        <fullName evidence="3">Peptidoglycan binding-like domain-containing protein</fullName>
    </recommendedName>
</protein>
<evidence type="ECO:0000313" key="4">
    <source>
        <dbReference type="Ensembl" id="ENSPMAP00000003517.1"/>
    </source>
</evidence>
<dbReference type="GO" id="GO:0030198">
    <property type="term" value="P:extracellular matrix organization"/>
    <property type="evidence" value="ECO:0007669"/>
    <property type="project" value="TreeGrafter"/>
</dbReference>
<feature type="chain" id="PRO_5004532422" description="Peptidoglycan binding-like domain-containing protein" evidence="2">
    <location>
        <begin position="28"/>
        <end position="144"/>
    </location>
</feature>
<dbReference type="SUPFAM" id="SSF55486">
    <property type="entry name" value="Metalloproteases ('zincins'), catalytic domain"/>
    <property type="match status" value="1"/>
</dbReference>
<keyword evidence="2" id="KW-0732">Signal</keyword>